<keyword evidence="3" id="KW-1185">Reference proteome</keyword>
<dbReference type="Proteomes" id="UP000001194">
    <property type="component" value="Unassembled WGS sequence"/>
</dbReference>
<dbReference type="KEGG" id="lbc:LACBIDRAFT_334021"/>
<feature type="region of interest" description="Disordered" evidence="1">
    <location>
        <begin position="11"/>
        <end position="62"/>
    </location>
</feature>
<dbReference type="GeneID" id="6084456"/>
<reference evidence="2 3" key="1">
    <citation type="journal article" date="2008" name="Nature">
        <title>The genome of Laccaria bicolor provides insights into mycorrhizal symbiosis.</title>
        <authorList>
            <person name="Martin F."/>
            <person name="Aerts A."/>
            <person name="Ahren D."/>
            <person name="Brun A."/>
            <person name="Danchin E.G.J."/>
            <person name="Duchaussoy F."/>
            <person name="Gibon J."/>
            <person name="Kohler A."/>
            <person name="Lindquist E."/>
            <person name="Pereda V."/>
            <person name="Salamov A."/>
            <person name="Shapiro H.J."/>
            <person name="Wuyts J."/>
            <person name="Blaudez D."/>
            <person name="Buee M."/>
            <person name="Brokstein P."/>
            <person name="Canbaeck B."/>
            <person name="Cohen D."/>
            <person name="Courty P.E."/>
            <person name="Coutinho P.M."/>
            <person name="Delaruelle C."/>
            <person name="Detter J.C."/>
            <person name="Deveau A."/>
            <person name="DiFazio S."/>
            <person name="Duplessis S."/>
            <person name="Fraissinet-Tachet L."/>
            <person name="Lucic E."/>
            <person name="Frey-Klett P."/>
            <person name="Fourrey C."/>
            <person name="Feussner I."/>
            <person name="Gay G."/>
            <person name="Grimwood J."/>
            <person name="Hoegger P.J."/>
            <person name="Jain P."/>
            <person name="Kilaru S."/>
            <person name="Labbe J."/>
            <person name="Lin Y.C."/>
            <person name="Legue V."/>
            <person name="Le Tacon F."/>
            <person name="Marmeisse R."/>
            <person name="Melayah D."/>
            <person name="Montanini B."/>
            <person name="Muratet M."/>
            <person name="Nehls U."/>
            <person name="Niculita-Hirzel H."/>
            <person name="Oudot-Le Secq M.P."/>
            <person name="Peter M."/>
            <person name="Quesneville H."/>
            <person name="Rajashekar B."/>
            <person name="Reich M."/>
            <person name="Rouhier N."/>
            <person name="Schmutz J."/>
            <person name="Yin T."/>
            <person name="Chalot M."/>
            <person name="Henrissat B."/>
            <person name="Kuees U."/>
            <person name="Lucas S."/>
            <person name="Van de Peer Y."/>
            <person name="Podila G.K."/>
            <person name="Polle A."/>
            <person name="Pukkila P.J."/>
            <person name="Richardson P.M."/>
            <person name="Rouze P."/>
            <person name="Sanders I.R."/>
            <person name="Stajich J.E."/>
            <person name="Tunlid A."/>
            <person name="Tuskan G."/>
            <person name="Grigoriev I.V."/>
        </authorList>
    </citation>
    <scope>NUCLEOTIDE SEQUENCE [LARGE SCALE GENOMIC DNA]</scope>
    <source>
        <strain evidence="3">S238N-H82 / ATCC MYA-4686</strain>
    </source>
</reference>
<dbReference type="AlphaFoldDB" id="B0DXU2"/>
<gene>
    <name evidence="2" type="ORF">LACBIDRAFT_334021</name>
</gene>
<organism evidence="3">
    <name type="scientific">Laccaria bicolor (strain S238N-H82 / ATCC MYA-4686)</name>
    <name type="common">Bicoloured deceiver</name>
    <name type="synonym">Laccaria laccata var. bicolor</name>
    <dbReference type="NCBI Taxonomy" id="486041"/>
    <lineage>
        <taxon>Eukaryota</taxon>
        <taxon>Fungi</taxon>
        <taxon>Dikarya</taxon>
        <taxon>Basidiomycota</taxon>
        <taxon>Agaricomycotina</taxon>
        <taxon>Agaricomycetes</taxon>
        <taxon>Agaricomycetidae</taxon>
        <taxon>Agaricales</taxon>
        <taxon>Agaricineae</taxon>
        <taxon>Hydnangiaceae</taxon>
        <taxon>Laccaria</taxon>
    </lineage>
</organism>
<dbReference type="STRING" id="486041.B0DXU2"/>
<dbReference type="HOGENOM" id="CLU_934041_0_0_1"/>
<accession>B0DXU2</accession>
<feature type="compositionally biased region" description="Polar residues" evidence="1">
    <location>
        <begin position="235"/>
        <end position="259"/>
    </location>
</feature>
<feature type="compositionally biased region" description="Acidic residues" evidence="1">
    <location>
        <begin position="102"/>
        <end position="111"/>
    </location>
</feature>
<dbReference type="InParanoid" id="B0DXU2"/>
<feature type="region of interest" description="Disordered" evidence="1">
    <location>
        <begin position="102"/>
        <end position="151"/>
    </location>
</feature>
<dbReference type="RefSeq" id="XP_001888750.1">
    <property type="nucleotide sequence ID" value="XM_001888715.1"/>
</dbReference>
<feature type="region of interest" description="Disordered" evidence="1">
    <location>
        <begin position="186"/>
        <end position="209"/>
    </location>
</feature>
<dbReference type="OrthoDB" id="73680at2759"/>
<feature type="region of interest" description="Disordered" evidence="1">
    <location>
        <begin position="226"/>
        <end position="259"/>
    </location>
</feature>
<dbReference type="EMBL" id="DS547148">
    <property type="protein sequence ID" value="EDR00523.1"/>
    <property type="molecule type" value="Genomic_DNA"/>
</dbReference>
<evidence type="ECO:0000313" key="3">
    <source>
        <dbReference type="Proteomes" id="UP000001194"/>
    </source>
</evidence>
<evidence type="ECO:0000256" key="1">
    <source>
        <dbReference type="SAM" id="MobiDB-lite"/>
    </source>
</evidence>
<protein>
    <submittedName>
        <fullName evidence="2">Predicted protein</fullName>
    </submittedName>
</protein>
<evidence type="ECO:0000313" key="2">
    <source>
        <dbReference type="EMBL" id="EDR00523.1"/>
    </source>
</evidence>
<name>B0DXU2_LACBS</name>
<sequence length="298" mass="32021">MTDVQRTIEQLARGGADGEGGFTFASSHGGDTETDETDFEMSDTERANDVNGAQDWHKGARTKLAEKARRAVEEAEAIMTGIIGSSSGTGRMVSAPPIEAEWSDEGDDEGGPFDRMDFTSRSSKVQREKPYILEEDEEVENGEASKGGHAQDLSMDAATTITHLSSDSGDHLQGKDELEAQTATTTSFPVFQSPPPSNLPPLLDEKIPSPARLPSAVREQFAITPIPFSADKQKPSSIPTDPTAASLSKHNSVMSSFSSNAPSVALAPAYQPVVEEKESKDSQRGLYHVFDSFAPRKC</sequence>
<feature type="compositionally biased region" description="Acidic residues" evidence="1">
    <location>
        <begin position="32"/>
        <end position="42"/>
    </location>
</feature>
<proteinExistence type="predicted"/>